<dbReference type="UniPathway" id="UPA00242"/>
<dbReference type="GO" id="GO:0005737">
    <property type="term" value="C:cytoplasm"/>
    <property type="evidence" value="ECO:0007669"/>
    <property type="project" value="TreeGrafter"/>
</dbReference>
<dbReference type="PROSITE" id="PS51318">
    <property type="entry name" value="TAT"/>
    <property type="match status" value="1"/>
</dbReference>
<proteinExistence type="inferred from homology"/>
<keyword evidence="10" id="KW-0732">Signal</keyword>
<protein>
    <recommendedName>
        <fullName evidence="5">Aldose 1-epimerase</fullName>
        <ecNumber evidence="5">5.1.3.3</ecNumber>
    </recommendedName>
</protein>
<dbReference type="Proteomes" id="UP000463951">
    <property type="component" value="Chromosome"/>
</dbReference>
<dbReference type="AlphaFoldDB" id="A0A499V6Z2"/>
<dbReference type="GO" id="GO:0033499">
    <property type="term" value="P:galactose catabolic process via UDP-galactose, Leloir pathway"/>
    <property type="evidence" value="ECO:0007669"/>
    <property type="project" value="TreeGrafter"/>
</dbReference>
<gene>
    <name evidence="11" type="ORF">SSPO_067840</name>
</gene>
<evidence type="ECO:0000256" key="5">
    <source>
        <dbReference type="PIRNR" id="PIRNR005096"/>
    </source>
</evidence>
<evidence type="ECO:0000256" key="10">
    <source>
        <dbReference type="SAM" id="SignalP"/>
    </source>
</evidence>
<dbReference type="InterPro" id="IPR008183">
    <property type="entry name" value="Aldose_1/G6P_1-epimerase"/>
</dbReference>
<dbReference type="Gene3D" id="2.70.98.10">
    <property type="match status" value="1"/>
</dbReference>
<evidence type="ECO:0000313" key="12">
    <source>
        <dbReference type="Proteomes" id="UP000463951"/>
    </source>
</evidence>
<evidence type="ECO:0000256" key="3">
    <source>
        <dbReference type="ARBA" id="ARBA00023235"/>
    </source>
</evidence>
<reference evidence="11 12" key="1">
    <citation type="journal article" date="2020" name="Int. J. Syst. Evol. Microbiol.">
        <title>Reclassification of Streptomyces castelarensis and Streptomyces sporoclivatus as later heterotypic synonyms of Streptomyces antimycoticus.</title>
        <authorList>
            <person name="Komaki H."/>
            <person name="Tamura T."/>
        </authorList>
    </citation>
    <scope>NUCLEOTIDE SEQUENCE [LARGE SCALE GENOMIC DNA]</scope>
    <source>
        <strain evidence="11 12">NBRC 100767</strain>
    </source>
</reference>
<feature type="binding site" evidence="8">
    <location>
        <begin position="128"/>
        <end position="129"/>
    </location>
    <ligand>
        <name>beta-D-galactose</name>
        <dbReference type="ChEBI" id="CHEBI:27667"/>
    </ligand>
</feature>
<evidence type="ECO:0000256" key="9">
    <source>
        <dbReference type="SAM" id="MobiDB-lite"/>
    </source>
</evidence>
<dbReference type="EMBL" id="AP019620">
    <property type="protein sequence ID" value="BBJ44066.1"/>
    <property type="molecule type" value="Genomic_DNA"/>
</dbReference>
<organism evidence="11 12">
    <name type="scientific">Streptomyces antimycoticus</name>
    <dbReference type="NCBI Taxonomy" id="68175"/>
    <lineage>
        <taxon>Bacteria</taxon>
        <taxon>Bacillati</taxon>
        <taxon>Actinomycetota</taxon>
        <taxon>Actinomycetes</taxon>
        <taxon>Kitasatosporales</taxon>
        <taxon>Streptomycetaceae</taxon>
        <taxon>Streptomyces</taxon>
        <taxon>Streptomyces violaceusniger group</taxon>
    </lineage>
</organism>
<evidence type="ECO:0000256" key="6">
    <source>
        <dbReference type="PIRSR" id="PIRSR005096-1"/>
    </source>
</evidence>
<dbReference type="GO" id="GO:0030246">
    <property type="term" value="F:carbohydrate binding"/>
    <property type="evidence" value="ECO:0007669"/>
    <property type="project" value="InterPro"/>
</dbReference>
<evidence type="ECO:0000256" key="2">
    <source>
        <dbReference type="ARBA" id="ARBA00006206"/>
    </source>
</evidence>
<dbReference type="Pfam" id="PF01263">
    <property type="entry name" value="Aldose_epim"/>
    <property type="match status" value="1"/>
</dbReference>
<evidence type="ECO:0000256" key="1">
    <source>
        <dbReference type="ARBA" id="ARBA00005028"/>
    </source>
</evidence>
<feature type="binding site" evidence="8">
    <location>
        <begin position="228"/>
        <end position="230"/>
    </location>
    <ligand>
        <name>beta-D-galactose</name>
        <dbReference type="ChEBI" id="CHEBI:27667"/>
    </ligand>
</feature>
<dbReference type="InterPro" id="IPR014718">
    <property type="entry name" value="GH-type_carb-bd"/>
</dbReference>
<feature type="active site" description="Proton acceptor" evidence="6">
    <location>
        <position position="366"/>
    </location>
</feature>
<dbReference type="InterPro" id="IPR047215">
    <property type="entry name" value="Galactose_mutarotase-like"/>
</dbReference>
<feature type="active site" description="Proton donor" evidence="6">
    <location>
        <position position="228"/>
    </location>
</feature>
<dbReference type="PIRSF" id="PIRSF005096">
    <property type="entry name" value="GALM"/>
    <property type="match status" value="1"/>
</dbReference>
<keyword evidence="4 5" id="KW-0119">Carbohydrate metabolism</keyword>
<comment type="catalytic activity">
    <reaction evidence="5">
        <text>alpha-D-glucose = beta-D-glucose</text>
        <dbReference type="Rhea" id="RHEA:10264"/>
        <dbReference type="ChEBI" id="CHEBI:15903"/>
        <dbReference type="ChEBI" id="CHEBI:17925"/>
        <dbReference type="EC" id="5.1.3.3"/>
    </reaction>
</comment>
<dbReference type="GO" id="GO:0006006">
    <property type="term" value="P:glucose metabolic process"/>
    <property type="evidence" value="ECO:0007669"/>
    <property type="project" value="TreeGrafter"/>
</dbReference>
<dbReference type="EC" id="5.1.3.3" evidence="5"/>
<feature type="chain" id="PRO_5029793306" description="Aldose 1-epimerase" evidence="10">
    <location>
        <begin position="34"/>
        <end position="401"/>
    </location>
</feature>
<dbReference type="GO" id="GO:0004034">
    <property type="term" value="F:aldose 1-epimerase activity"/>
    <property type="evidence" value="ECO:0007669"/>
    <property type="project" value="UniProtKB-EC"/>
</dbReference>
<dbReference type="InterPro" id="IPR006311">
    <property type="entry name" value="TAT_signal"/>
</dbReference>
<feature type="binding site" evidence="7">
    <location>
        <position position="300"/>
    </location>
    <ligand>
        <name>beta-D-galactose</name>
        <dbReference type="ChEBI" id="CHEBI:27667"/>
    </ligand>
</feature>
<evidence type="ECO:0000313" key="11">
    <source>
        <dbReference type="EMBL" id="BBJ44066.1"/>
    </source>
</evidence>
<keyword evidence="3 5" id="KW-0413">Isomerase</keyword>
<sequence length="401" mass="43413">MEPHMTTSRRTVITAAAAAGLVASAATTGTAHAKSGGDSAGSGGDSAGEGGAVKEHFGTLTDGTDVDRWTIENGRIRLRVLSYGGIVQSLEIPDRHGRRANVSLGFDDLDSYVANSPYFGALIGRYGNRIARGTFTLDGKKYQLPINDGPNSLHGGDKGFDKHVWSVEAFRKGADVGLTLRRVSPDGEMGYPGTLTVRVDYTLTAEGDFRIDYEATTDKATVVNLTNHTYYNLAGEGSGSIYNHRLEIHAARYTPVDKTLIPTGELARVAGTPFDFRRAKEIGRDIREAHQQVLYGQGIDHNFVLDKGITSRPEHFLTVTEPESGRVMKIATTEPGVQFYTGNFLTGTFAGTSGKVYRQGDAFALETQHFPDSPNQPSFPSTVLRPGQTYRSTTVHSFSTR</sequence>
<feature type="signal peptide" evidence="10">
    <location>
        <begin position="1"/>
        <end position="33"/>
    </location>
</feature>
<evidence type="ECO:0000256" key="4">
    <source>
        <dbReference type="ARBA" id="ARBA00023277"/>
    </source>
</evidence>
<dbReference type="NCBIfam" id="NF008277">
    <property type="entry name" value="PRK11055.1"/>
    <property type="match status" value="1"/>
</dbReference>
<dbReference type="InterPro" id="IPR011013">
    <property type="entry name" value="Gal_mutarotase_sf_dom"/>
</dbReference>
<dbReference type="PANTHER" id="PTHR10091">
    <property type="entry name" value="ALDOSE-1-EPIMERASE"/>
    <property type="match status" value="1"/>
</dbReference>
<name>A0A499V6Z2_9ACTN</name>
<feature type="compositionally biased region" description="Gly residues" evidence="9">
    <location>
        <begin position="38"/>
        <end position="51"/>
    </location>
</feature>
<dbReference type="FunFam" id="2.70.98.10:FF:000029">
    <property type="entry name" value="Aldose 1-epimerase"/>
    <property type="match status" value="1"/>
</dbReference>
<dbReference type="InterPro" id="IPR015443">
    <property type="entry name" value="Aldose_1-epimerase"/>
</dbReference>
<accession>A0A499V6Z2</accession>
<comment type="pathway">
    <text evidence="1 5">Carbohydrate metabolism; hexose metabolism.</text>
</comment>
<dbReference type="SUPFAM" id="SSF74650">
    <property type="entry name" value="Galactose mutarotase-like"/>
    <property type="match status" value="1"/>
</dbReference>
<comment type="similarity">
    <text evidence="2 5">Belongs to the aldose epimerase family.</text>
</comment>
<feature type="region of interest" description="Disordered" evidence="9">
    <location>
        <begin position="30"/>
        <end position="59"/>
    </location>
</feature>
<evidence type="ECO:0000256" key="8">
    <source>
        <dbReference type="PIRSR" id="PIRSR005096-3"/>
    </source>
</evidence>
<dbReference type="CDD" id="cd09019">
    <property type="entry name" value="galactose_mutarotase_like"/>
    <property type="match status" value="1"/>
</dbReference>
<evidence type="ECO:0000256" key="7">
    <source>
        <dbReference type="PIRSR" id="PIRSR005096-2"/>
    </source>
</evidence>
<dbReference type="PANTHER" id="PTHR10091:SF0">
    <property type="entry name" value="GALACTOSE MUTAROTASE"/>
    <property type="match status" value="1"/>
</dbReference>